<dbReference type="EMBL" id="AMYB01000003">
    <property type="protein sequence ID" value="OAD05234.1"/>
    <property type="molecule type" value="Genomic_DNA"/>
</dbReference>
<evidence type="ECO:0000313" key="1">
    <source>
        <dbReference type="EMBL" id="OAD05234.1"/>
    </source>
</evidence>
<organism evidence="1 2">
    <name type="scientific">Mucor lusitanicus CBS 277.49</name>
    <dbReference type="NCBI Taxonomy" id="747725"/>
    <lineage>
        <taxon>Eukaryota</taxon>
        <taxon>Fungi</taxon>
        <taxon>Fungi incertae sedis</taxon>
        <taxon>Mucoromycota</taxon>
        <taxon>Mucoromycotina</taxon>
        <taxon>Mucoromycetes</taxon>
        <taxon>Mucorales</taxon>
        <taxon>Mucorineae</taxon>
        <taxon>Mucoraceae</taxon>
        <taxon>Mucor</taxon>
    </lineage>
</organism>
<evidence type="ECO:0000313" key="2">
    <source>
        <dbReference type="Proteomes" id="UP000077051"/>
    </source>
</evidence>
<comment type="caution">
    <text evidence="1">The sequence shown here is derived from an EMBL/GenBank/DDBJ whole genome shotgun (WGS) entry which is preliminary data.</text>
</comment>
<name>A0A168MQA3_MUCCL</name>
<keyword evidence="2" id="KW-1185">Reference proteome</keyword>
<protein>
    <submittedName>
        <fullName evidence="1">Uncharacterized protein</fullName>
    </submittedName>
</protein>
<proteinExistence type="predicted"/>
<gene>
    <name evidence="1" type="ORF">MUCCIDRAFT_109089</name>
</gene>
<dbReference type="AlphaFoldDB" id="A0A168MQA3"/>
<dbReference type="VEuPathDB" id="FungiDB:MUCCIDRAFT_109089"/>
<sequence>MFAHVDFLCRDFMGMESTKVIALLREYQPCKKDLLHVLKTQGPEAYGGEHQATVNIGQHRVTVHGVEVYGVMQWR</sequence>
<reference evidence="1 2" key="1">
    <citation type="submission" date="2015-06" db="EMBL/GenBank/DDBJ databases">
        <title>Expansion of signal transduction pathways in fungi by whole-genome duplication.</title>
        <authorList>
            <consortium name="DOE Joint Genome Institute"/>
            <person name="Corrochano L.M."/>
            <person name="Kuo A."/>
            <person name="Marcet-Houben M."/>
            <person name="Polaino S."/>
            <person name="Salamov A."/>
            <person name="Villalobos J.M."/>
            <person name="Alvarez M.I."/>
            <person name="Avalos J."/>
            <person name="Benito E.P."/>
            <person name="Benoit I."/>
            <person name="Burger G."/>
            <person name="Camino L.P."/>
            <person name="Canovas D."/>
            <person name="Cerda-Olmedo E."/>
            <person name="Cheng J.-F."/>
            <person name="Dominguez A."/>
            <person name="Elias M."/>
            <person name="Eslava A.P."/>
            <person name="Glaser F."/>
            <person name="Grimwood J."/>
            <person name="Gutierrez G."/>
            <person name="Heitman J."/>
            <person name="Henrissat B."/>
            <person name="Iturriaga E.A."/>
            <person name="Lang B.F."/>
            <person name="Lavin J.L."/>
            <person name="Lee S."/>
            <person name="Li W."/>
            <person name="Lindquist E."/>
            <person name="Lopez-Garcia S."/>
            <person name="Luque E.M."/>
            <person name="Marcos A.T."/>
            <person name="Martin J."/>
            <person name="Mccluskey K."/>
            <person name="Medina H.R."/>
            <person name="Miralles-Duran A."/>
            <person name="Miyazaki A."/>
            <person name="Munoz-Torres E."/>
            <person name="Oguiza J.A."/>
            <person name="Ohm R."/>
            <person name="Olmedo M."/>
            <person name="Orejas M."/>
            <person name="Ortiz-Castellanos L."/>
            <person name="Pisabarro A.G."/>
            <person name="Rodriguez-Romero J."/>
            <person name="Ruiz-Herrera J."/>
            <person name="Ruiz-Vazquez R."/>
            <person name="Sanz C."/>
            <person name="Schackwitz W."/>
            <person name="Schmutz J."/>
            <person name="Shahriari M."/>
            <person name="Shelest E."/>
            <person name="Silva-Franco F."/>
            <person name="Soanes D."/>
            <person name="Syed K."/>
            <person name="Tagua V.G."/>
            <person name="Talbot N.J."/>
            <person name="Thon M."/>
            <person name="De Vries R.P."/>
            <person name="Wiebenga A."/>
            <person name="Yadav J.S."/>
            <person name="Braun E.L."/>
            <person name="Baker S."/>
            <person name="Garre V."/>
            <person name="Horwitz B."/>
            <person name="Torres-Martinez S."/>
            <person name="Idnurm A."/>
            <person name="Herrera-Estrella A."/>
            <person name="Gabaldon T."/>
            <person name="Grigoriev I.V."/>
        </authorList>
    </citation>
    <scope>NUCLEOTIDE SEQUENCE [LARGE SCALE GENOMIC DNA]</scope>
    <source>
        <strain evidence="1 2">CBS 277.49</strain>
    </source>
</reference>
<accession>A0A168MQA3</accession>
<dbReference type="Proteomes" id="UP000077051">
    <property type="component" value="Unassembled WGS sequence"/>
</dbReference>